<gene>
    <name evidence="1" type="ORF">SANT12839_018540</name>
</gene>
<proteinExistence type="predicted"/>
<organism evidence="1 2">
    <name type="scientific">Streptomyces antimycoticus</name>
    <dbReference type="NCBI Taxonomy" id="68175"/>
    <lineage>
        <taxon>Bacteria</taxon>
        <taxon>Bacillati</taxon>
        <taxon>Actinomycetota</taxon>
        <taxon>Actinomycetes</taxon>
        <taxon>Kitasatosporales</taxon>
        <taxon>Streptomycetaceae</taxon>
        <taxon>Streptomyces</taxon>
        <taxon>Streptomyces violaceusniger group</taxon>
    </lineage>
</organism>
<sequence length="93" mass="10044">MRPAVLTICRTASSTPAPAASCSRKRLIIATGGRSPAERWGHMHGLVVLEVFGHTAFIGEHQAQIFRMAMLKLLDDIHRRIPAAGDTPRSGDG</sequence>
<dbReference type="Proteomes" id="UP000299290">
    <property type="component" value="Unassembled WGS sequence"/>
</dbReference>
<evidence type="ECO:0000313" key="2">
    <source>
        <dbReference type="Proteomes" id="UP000299290"/>
    </source>
</evidence>
<accession>A0A4D4JYR7</accession>
<protein>
    <recommendedName>
        <fullName evidence="3">Tetracyclin repressor-like C-terminal domain-containing protein</fullName>
    </recommendedName>
</protein>
<dbReference type="EMBL" id="BJHV01000001">
    <property type="protein sequence ID" value="GDY40972.1"/>
    <property type="molecule type" value="Genomic_DNA"/>
</dbReference>
<dbReference type="InterPro" id="IPR036271">
    <property type="entry name" value="Tet_transcr_reg_TetR-rel_C_sf"/>
</dbReference>
<evidence type="ECO:0000313" key="1">
    <source>
        <dbReference type="EMBL" id="GDY40972.1"/>
    </source>
</evidence>
<dbReference type="AlphaFoldDB" id="A0A4D4JYR7"/>
<dbReference type="SUPFAM" id="SSF48498">
    <property type="entry name" value="Tetracyclin repressor-like, C-terminal domain"/>
    <property type="match status" value="1"/>
</dbReference>
<keyword evidence="2" id="KW-1185">Reference proteome</keyword>
<evidence type="ECO:0008006" key="3">
    <source>
        <dbReference type="Google" id="ProtNLM"/>
    </source>
</evidence>
<reference evidence="1 2" key="1">
    <citation type="journal article" date="2020" name="Int. J. Syst. Evol. Microbiol.">
        <title>Reclassification of Streptomyces castelarensis and Streptomyces sporoclivatus as later heterotypic synonyms of Streptomyces antimycoticus.</title>
        <authorList>
            <person name="Komaki H."/>
            <person name="Tamura T."/>
        </authorList>
    </citation>
    <scope>NUCLEOTIDE SEQUENCE [LARGE SCALE GENOMIC DNA]</scope>
    <source>
        <strain evidence="1 2">NBRC 12839</strain>
    </source>
</reference>
<name>A0A4D4JYR7_9ACTN</name>
<comment type="caution">
    <text evidence="1">The sequence shown here is derived from an EMBL/GenBank/DDBJ whole genome shotgun (WGS) entry which is preliminary data.</text>
</comment>
<dbReference type="Gene3D" id="1.10.357.10">
    <property type="entry name" value="Tetracycline Repressor, domain 2"/>
    <property type="match status" value="1"/>
</dbReference>